<sequence length="439" mass="45746">MSAGTLTLTNNSASVVGQGTTFSAELAGGDFILVTVGGIPYTLPVKSVDSNTALTLVSNFTGPSQAGAAWSAIPRVALNMVTAALVAQSAEALRGLNYDKQNWQQFFTADGDVTMTLPDNSQSTGPSAKKLVNLVSNKADKVNGAVPIVQGGTGAKTASEARGSLGLKGAAVLDVGTTAGTVAAGDDSRLTGALQKTGGTASGNFDFTGFTTLNSTSTVRFKGFRDASKPEGANSNDLVISTPTNAGAGAYACQIVYQWYSDGWLTGIKRNAGYGTNSYSIYFNGASTGAGREWNFNIDGNASGGQWINGSDIRHKSELVTVENPLSAVLSFRGMAYDIKDGGRAVGLIAQDIEQWCPEAIKTYGDREFSDGEVIKDFKYLDTTGVSAAYHTEAIKELFSLVELALDDPTACRKRIAEIKSLVKQDSPVAGTMPSQPGS</sequence>
<evidence type="ECO:0000313" key="2">
    <source>
        <dbReference type="EMBL" id="SQA62322.1"/>
    </source>
</evidence>
<feature type="domain" description="Peptidase S74" evidence="1">
    <location>
        <begin position="311"/>
        <end position="423"/>
    </location>
</feature>
<dbReference type="RefSeq" id="WP_072009056.1">
    <property type="nucleotide sequence ID" value="NZ_UAVL01000002.1"/>
</dbReference>
<evidence type="ECO:0000313" key="3">
    <source>
        <dbReference type="Proteomes" id="UP000251313"/>
    </source>
</evidence>
<gene>
    <name evidence="2" type="ORF">NCTC11967_01301</name>
</gene>
<dbReference type="InterPro" id="IPR030392">
    <property type="entry name" value="S74_ICA"/>
</dbReference>
<proteinExistence type="predicted"/>
<dbReference type="Pfam" id="PF13884">
    <property type="entry name" value="Peptidase_S74"/>
    <property type="match status" value="1"/>
</dbReference>
<accession>A0AB38FVX6</accession>
<reference evidence="2 3" key="1">
    <citation type="submission" date="2018-06" db="EMBL/GenBank/DDBJ databases">
        <authorList>
            <consortium name="Pathogen Informatics"/>
            <person name="Doyle S."/>
        </authorList>
    </citation>
    <scope>NUCLEOTIDE SEQUENCE [LARGE SCALE GENOMIC DNA]</scope>
    <source>
        <strain evidence="2 3">NCTC11967</strain>
    </source>
</reference>
<evidence type="ECO:0000259" key="1">
    <source>
        <dbReference type="PROSITE" id="PS51688"/>
    </source>
</evidence>
<organism evidence="2 3">
    <name type="scientific">Yokenella regensburgei</name>
    <dbReference type="NCBI Taxonomy" id="158877"/>
    <lineage>
        <taxon>Bacteria</taxon>
        <taxon>Pseudomonadati</taxon>
        <taxon>Pseudomonadota</taxon>
        <taxon>Gammaproteobacteria</taxon>
        <taxon>Enterobacterales</taxon>
        <taxon>Enterobacteriaceae</taxon>
        <taxon>Yokenella</taxon>
    </lineage>
</organism>
<dbReference type="Proteomes" id="UP000251313">
    <property type="component" value="Unassembled WGS sequence"/>
</dbReference>
<protein>
    <recommendedName>
        <fullName evidence="1">Peptidase S74 domain-containing protein</fullName>
    </recommendedName>
</protein>
<name>A0AB38FVX6_9ENTR</name>
<dbReference type="AlphaFoldDB" id="A0AB38FVX6"/>
<comment type="caution">
    <text evidence="2">The sequence shown here is derived from an EMBL/GenBank/DDBJ whole genome shotgun (WGS) entry which is preliminary data.</text>
</comment>
<dbReference type="PROSITE" id="PS51688">
    <property type="entry name" value="ICA"/>
    <property type="match status" value="1"/>
</dbReference>
<dbReference type="EMBL" id="UAVL01000002">
    <property type="protein sequence ID" value="SQA62322.1"/>
    <property type="molecule type" value="Genomic_DNA"/>
</dbReference>